<dbReference type="GO" id="GO:0016722">
    <property type="term" value="F:oxidoreductase activity, acting on metal ions"/>
    <property type="evidence" value="ECO:0007669"/>
    <property type="project" value="InterPro"/>
</dbReference>
<dbReference type="Proteomes" id="UP000216300">
    <property type="component" value="Unassembled WGS sequence"/>
</dbReference>
<dbReference type="InterPro" id="IPR008331">
    <property type="entry name" value="Ferritin_DPS_dom"/>
</dbReference>
<dbReference type="InterPro" id="IPR009078">
    <property type="entry name" value="Ferritin-like_SF"/>
</dbReference>
<comment type="similarity">
    <text evidence="1 2">Belongs to the Dps family.</text>
</comment>
<name>A0A255ETD2_9ACTN</name>
<dbReference type="GO" id="GO:0008199">
    <property type="term" value="F:ferric iron binding"/>
    <property type="evidence" value="ECO:0007669"/>
    <property type="project" value="InterPro"/>
</dbReference>
<evidence type="ECO:0000259" key="3">
    <source>
        <dbReference type="Pfam" id="PF00210"/>
    </source>
</evidence>
<protein>
    <submittedName>
        <fullName evidence="4">DNA starvation/stationary phase protection protein</fullName>
    </submittedName>
</protein>
<evidence type="ECO:0000256" key="1">
    <source>
        <dbReference type="ARBA" id="ARBA00009497"/>
    </source>
</evidence>
<evidence type="ECO:0000313" key="4">
    <source>
        <dbReference type="EMBL" id="OYN92692.1"/>
    </source>
</evidence>
<proteinExistence type="inferred from homology"/>
<feature type="domain" description="Ferritin/DPS" evidence="3">
    <location>
        <begin position="35"/>
        <end position="171"/>
    </location>
</feature>
<dbReference type="AlphaFoldDB" id="A0A255ETD2"/>
<dbReference type="OrthoDB" id="9797687at2"/>
<evidence type="ECO:0000313" key="5">
    <source>
        <dbReference type="Proteomes" id="UP000216300"/>
    </source>
</evidence>
<dbReference type="SUPFAM" id="SSF47240">
    <property type="entry name" value="Ferritin-like"/>
    <property type="match status" value="1"/>
</dbReference>
<reference evidence="4 5" key="1">
    <citation type="submission" date="2017-07" db="EMBL/GenBank/DDBJ databases">
        <title>Draft whole genome sequences of clinical Proprionibacteriaceae strains.</title>
        <authorList>
            <person name="Bernier A.-M."/>
            <person name="Bernard K."/>
            <person name="Domingo M.-C."/>
        </authorList>
    </citation>
    <scope>NUCLEOTIDE SEQUENCE [LARGE SCALE GENOMIC DNA]</scope>
    <source>
        <strain evidence="4 5">NML 150081</strain>
    </source>
</reference>
<evidence type="ECO:0000256" key="2">
    <source>
        <dbReference type="RuleBase" id="RU003875"/>
    </source>
</evidence>
<dbReference type="RefSeq" id="WP_094452787.1">
    <property type="nucleotide sequence ID" value="NZ_NMVJ01000001.1"/>
</dbReference>
<dbReference type="PANTHER" id="PTHR42932">
    <property type="entry name" value="GENERAL STRESS PROTEIN 20U"/>
    <property type="match status" value="1"/>
</dbReference>
<comment type="caution">
    <text evidence="4">The sequence shown here is derived from an EMBL/GenBank/DDBJ whole genome shotgun (WGS) entry which is preliminary data.</text>
</comment>
<dbReference type="InterPro" id="IPR012347">
    <property type="entry name" value="Ferritin-like"/>
</dbReference>
<dbReference type="PRINTS" id="PR01346">
    <property type="entry name" value="HELNAPAPROT"/>
</dbReference>
<organism evidence="4 5">
    <name type="scientific">Parenemella sanctibonifatiensis</name>
    <dbReference type="NCBI Taxonomy" id="2016505"/>
    <lineage>
        <taxon>Bacteria</taxon>
        <taxon>Bacillati</taxon>
        <taxon>Actinomycetota</taxon>
        <taxon>Actinomycetes</taxon>
        <taxon>Propionibacteriales</taxon>
        <taxon>Propionibacteriaceae</taxon>
        <taxon>Parenemella</taxon>
    </lineage>
</organism>
<dbReference type="Gene3D" id="1.20.1260.10">
    <property type="match status" value="1"/>
</dbReference>
<dbReference type="PANTHER" id="PTHR42932:SF3">
    <property type="entry name" value="DNA PROTECTION DURING STARVATION PROTEIN"/>
    <property type="match status" value="1"/>
</dbReference>
<dbReference type="EMBL" id="NMVJ01000001">
    <property type="protein sequence ID" value="OYN92692.1"/>
    <property type="molecule type" value="Genomic_DNA"/>
</dbReference>
<gene>
    <name evidence="4" type="ORF">CGZ91_04280</name>
</gene>
<accession>A0A255ETD2</accession>
<keyword evidence="5" id="KW-1185">Reference proteome</keyword>
<dbReference type="InterPro" id="IPR002177">
    <property type="entry name" value="DPS_DNA-bd"/>
</dbReference>
<sequence length="201" mass="21879">MTIEQNVRIIVADQNNASYSVPGLPVAEAQALASKLQSRLHALNDLQLTLKHIHWNVVGPKFISVHEMLDPMVEQARAMADEIAERMATMGVEPIGTPGDLVATRTWEDYPIGRAQAAEHLAALDLVFDGVISDHRDVMNEAGKVDAVVEDILIGQIKELEKSQWFVRSHLIDNDGNLASAGADSAKQAAQQGLEVDKALD</sequence>
<dbReference type="PIRSF" id="PIRSF005900">
    <property type="entry name" value="Dps"/>
    <property type="match status" value="1"/>
</dbReference>
<dbReference type="InterPro" id="IPR023188">
    <property type="entry name" value="DPS_DNA-bd_CS"/>
</dbReference>
<dbReference type="Pfam" id="PF00210">
    <property type="entry name" value="Ferritin"/>
    <property type="match status" value="1"/>
</dbReference>
<dbReference type="CDD" id="cd01043">
    <property type="entry name" value="DPS"/>
    <property type="match status" value="1"/>
</dbReference>
<dbReference type="PROSITE" id="PS00818">
    <property type="entry name" value="DPS_1"/>
    <property type="match status" value="1"/>
</dbReference>